<evidence type="ECO:0000313" key="2">
    <source>
        <dbReference type="EMBL" id="JAE33518.1"/>
    </source>
</evidence>
<proteinExistence type="predicted"/>
<name>A0A0A9HKW4_ARUDO</name>
<feature type="compositionally biased region" description="Polar residues" evidence="1">
    <location>
        <begin position="37"/>
        <end position="47"/>
    </location>
</feature>
<reference evidence="2" key="1">
    <citation type="submission" date="2014-09" db="EMBL/GenBank/DDBJ databases">
        <authorList>
            <person name="Magalhaes I.L.F."/>
            <person name="Oliveira U."/>
            <person name="Santos F.R."/>
            <person name="Vidigal T.H.D.A."/>
            <person name="Brescovit A.D."/>
            <person name="Santos A.J."/>
        </authorList>
    </citation>
    <scope>NUCLEOTIDE SEQUENCE</scope>
    <source>
        <tissue evidence="2">Shoot tissue taken approximately 20 cm above the soil surface</tissue>
    </source>
</reference>
<evidence type="ECO:0000256" key="1">
    <source>
        <dbReference type="SAM" id="MobiDB-lite"/>
    </source>
</evidence>
<feature type="region of interest" description="Disordered" evidence="1">
    <location>
        <begin position="1"/>
        <end position="47"/>
    </location>
</feature>
<dbReference type="AlphaFoldDB" id="A0A0A9HKW4"/>
<dbReference type="EMBL" id="GBRH01164378">
    <property type="protein sequence ID" value="JAE33518.1"/>
    <property type="molecule type" value="Transcribed_RNA"/>
</dbReference>
<accession>A0A0A9HKW4</accession>
<reference evidence="2" key="2">
    <citation type="journal article" date="2015" name="Data Brief">
        <title>Shoot transcriptome of the giant reed, Arundo donax.</title>
        <authorList>
            <person name="Barrero R.A."/>
            <person name="Guerrero F.D."/>
            <person name="Moolhuijzen P."/>
            <person name="Goolsby J.A."/>
            <person name="Tidwell J."/>
            <person name="Bellgard S.E."/>
            <person name="Bellgard M.I."/>
        </authorList>
    </citation>
    <scope>NUCLEOTIDE SEQUENCE</scope>
    <source>
        <tissue evidence="2">Shoot tissue taken approximately 20 cm above the soil surface</tissue>
    </source>
</reference>
<organism evidence="2">
    <name type="scientific">Arundo donax</name>
    <name type="common">Giant reed</name>
    <name type="synonym">Donax arundinaceus</name>
    <dbReference type="NCBI Taxonomy" id="35708"/>
    <lineage>
        <taxon>Eukaryota</taxon>
        <taxon>Viridiplantae</taxon>
        <taxon>Streptophyta</taxon>
        <taxon>Embryophyta</taxon>
        <taxon>Tracheophyta</taxon>
        <taxon>Spermatophyta</taxon>
        <taxon>Magnoliopsida</taxon>
        <taxon>Liliopsida</taxon>
        <taxon>Poales</taxon>
        <taxon>Poaceae</taxon>
        <taxon>PACMAD clade</taxon>
        <taxon>Arundinoideae</taxon>
        <taxon>Arundineae</taxon>
        <taxon>Arundo</taxon>
    </lineage>
</organism>
<protein>
    <submittedName>
        <fullName evidence="2">Uncharacterized protein</fullName>
    </submittedName>
</protein>
<sequence>MSQPTPNRTNKLEIKPSGKQRISRTKQNRLDRWGTARMTQIAMNRRR</sequence>